<accession>A0A4P6F852</accession>
<keyword evidence="3" id="KW-0238">DNA-binding</keyword>
<dbReference type="Proteomes" id="UP000292118">
    <property type="component" value="Chromosome"/>
</dbReference>
<reference evidence="3 4" key="1">
    <citation type="submission" date="2019-01" db="EMBL/GenBank/DDBJ databases">
        <title>Genome sequencing of strain FW10M-9.</title>
        <authorList>
            <person name="Heo J."/>
            <person name="Kim S.-J."/>
            <person name="Kim J.-S."/>
            <person name="Hong S.-B."/>
            <person name="Kwon S.-W."/>
        </authorList>
    </citation>
    <scope>NUCLEOTIDE SEQUENCE [LARGE SCALE GENOMIC DNA]</scope>
    <source>
        <strain evidence="3 4">FW10M-9</strain>
    </source>
</reference>
<feature type="domain" description="Helix-turn-helix" evidence="2">
    <location>
        <begin position="31"/>
        <end position="81"/>
    </location>
</feature>
<protein>
    <submittedName>
        <fullName evidence="3">DNA-binding protein</fullName>
    </submittedName>
</protein>
<gene>
    <name evidence="3" type="ORF">ET471_10930</name>
</gene>
<dbReference type="GO" id="GO:0003677">
    <property type="term" value="F:DNA binding"/>
    <property type="evidence" value="ECO:0007669"/>
    <property type="project" value="UniProtKB-KW"/>
</dbReference>
<feature type="region of interest" description="Disordered" evidence="1">
    <location>
        <begin position="1"/>
        <end position="29"/>
    </location>
</feature>
<proteinExistence type="predicted"/>
<dbReference type="EMBL" id="CP035493">
    <property type="protein sequence ID" value="QAY70479.1"/>
    <property type="molecule type" value="Genomic_DNA"/>
</dbReference>
<name>A0A4P6F852_9MICO</name>
<sequence length="89" mass="9795">MSNTTPSTTATGRASAHPQHGQAEHLNPDPLLTVAEAAKFLTLTQPMLREAIREGHIASVRLSARGIRIRRSELDRYIDARTRPARAGR</sequence>
<evidence type="ECO:0000259" key="2">
    <source>
        <dbReference type="Pfam" id="PF12728"/>
    </source>
</evidence>
<dbReference type="InterPro" id="IPR010093">
    <property type="entry name" value="SinI_DNA-bd"/>
</dbReference>
<evidence type="ECO:0000313" key="4">
    <source>
        <dbReference type="Proteomes" id="UP000292118"/>
    </source>
</evidence>
<dbReference type="AlphaFoldDB" id="A0A4P6F852"/>
<dbReference type="OrthoDB" id="3389529at2"/>
<feature type="compositionally biased region" description="Polar residues" evidence="1">
    <location>
        <begin position="1"/>
        <end position="12"/>
    </location>
</feature>
<dbReference type="NCBIfam" id="TIGR01764">
    <property type="entry name" value="excise"/>
    <property type="match status" value="1"/>
</dbReference>
<dbReference type="RefSeq" id="WP_129188276.1">
    <property type="nucleotide sequence ID" value="NZ_CP035493.1"/>
</dbReference>
<keyword evidence="4" id="KW-1185">Reference proteome</keyword>
<dbReference type="KEGG" id="xya:ET471_10930"/>
<dbReference type="InterPro" id="IPR041657">
    <property type="entry name" value="HTH_17"/>
</dbReference>
<evidence type="ECO:0000256" key="1">
    <source>
        <dbReference type="SAM" id="MobiDB-lite"/>
    </source>
</evidence>
<evidence type="ECO:0000313" key="3">
    <source>
        <dbReference type="EMBL" id="QAY70479.1"/>
    </source>
</evidence>
<dbReference type="Pfam" id="PF12728">
    <property type="entry name" value="HTH_17"/>
    <property type="match status" value="1"/>
</dbReference>
<organism evidence="3 4">
    <name type="scientific">Xylanimonas protaetiae</name>
    <dbReference type="NCBI Taxonomy" id="2509457"/>
    <lineage>
        <taxon>Bacteria</taxon>
        <taxon>Bacillati</taxon>
        <taxon>Actinomycetota</taxon>
        <taxon>Actinomycetes</taxon>
        <taxon>Micrococcales</taxon>
        <taxon>Promicromonosporaceae</taxon>
        <taxon>Xylanimonas</taxon>
    </lineage>
</organism>